<name>A0A1E4TV99_PACTA</name>
<gene>
    <name evidence="15" type="ORF">PACTADRAFT_50363</name>
</gene>
<keyword evidence="6" id="KW-0158">Chromosome</keyword>
<evidence type="ECO:0000256" key="10">
    <source>
        <dbReference type="ARBA" id="ARBA00023159"/>
    </source>
</evidence>
<accession>A0A1E4TV99</accession>
<keyword evidence="7" id="KW-0819">tRNA processing</keyword>
<evidence type="ECO:0000256" key="1">
    <source>
        <dbReference type="ARBA" id="ARBA00004123"/>
    </source>
</evidence>
<evidence type="ECO:0000256" key="9">
    <source>
        <dbReference type="ARBA" id="ARBA00023015"/>
    </source>
</evidence>
<evidence type="ECO:0000256" key="13">
    <source>
        <dbReference type="ARBA" id="ARBA00025393"/>
    </source>
</evidence>
<keyword evidence="10" id="KW-0010">Activator</keyword>
<keyword evidence="8" id="KW-0779">Telomere</keyword>
<evidence type="ECO:0000256" key="3">
    <source>
        <dbReference type="ARBA" id="ARBA00008529"/>
    </source>
</evidence>
<evidence type="ECO:0000256" key="7">
    <source>
        <dbReference type="ARBA" id="ARBA00022694"/>
    </source>
</evidence>
<evidence type="ECO:0000313" key="16">
    <source>
        <dbReference type="Proteomes" id="UP000094236"/>
    </source>
</evidence>
<evidence type="ECO:0000256" key="8">
    <source>
        <dbReference type="ARBA" id="ARBA00022895"/>
    </source>
</evidence>
<dbReference type="GO" id="GO:0005634">
    <property type="term" value="C:nucleus"/>
    <property type="evidence" value="ECO:0007669"/>
    <property type="project" value="UniProtKB-SubCell"/>
</dbReference>
<comment type="subcellular location">
    <subcellularLocation>
        <location evidence="2">Chromosome</location>
        <location evidence="2">Telomere</location>
    </subcellularLocation>
    <subcellularLocation>
        <location evidence="1">Nucleus</location>
    </subcellularLocation>
</comment>
<keyword evidence="9" id="KW-0805">Transcription regulation</keyword>
<sequence length="119" mass="13382">MTFELVPSATYSSPDIPELIIKPDISHGNHTTLGKTTGLSSHLVNVTKDDLNFTDKDIPSPHNKESKLGQLRAVLTTLQDDINTFLTERMNKDSTETTDKDRDLERRILDEGVDEEDKD</sequence>
<feature type="region of interest" description="Disordered" evidence="14">
    <location>
        <begin position="89"/>
        <end position="119"/>
    </location>
</feature>
<feature type="compositionally biased region" description="Basic and acidic residues" evidence="14">
    <location>
        <begin position="89"/>
        <end position="110"/>
    </location>
</feature>
<proteinExistence type="inferred from homology"/>
<dbReference type="InterPro" id="IPR014849">
    <property type="entry name" value="EKC/KEOPS_Gon7"/>
</dbReference>
<keyword evidence="11" id="KW-0804">Transcription</keyword>
<comment type="similarity">
    <text evidence="3">Belongs to the GON7 family.</text>
</comment>
<dbReference type="STRING" id="669874.A0A1E4TV99"/>
<dbReference type="Proteomes" id="UP000094236">
    <property type="component" value="Unassembled WGS sequence"/>
</dbReference>
<evidence type="ECO:0000256" key="6">
    <source>
        <dbReference type="ARBA" id="ARBA00022454"/>
    </source>
</evidence>
<reference evidence="16" key="1">
    <citation type="submission" date="2016-05" db="EMBL/GenBank/DDBJ databases">
        <title>Comparative genomics of biotechnologically important yeasts.</title>
        <authorList>
            <consortium name="DOE Joint Genome Institute"/>
            <person name="Riley R."/>
            <person name="Haridas S."/>
            <person name="Wolfe K.H."/>
            <person name="Lopes M.R."/>
            <person name="Hittinger C.T."/>
            <person name="Goker M."/>
            <person name="Salamov A."/>
            <person name="Wisecaver J."/>
            <person name="Long T.M."/>
            <person name="Aerts A.L."/>
            <person name="Barry K."/>
            <person name="Choi C."/>
            <person name="Clum A."/>
            <person name="Coughlan A.Y."/>
            <person name="Deshpande S."/>
            <person name="Douglass A.P."/>
            <person name="Hanson S.J."/>
            <person name="Klenk H.-P."/>
            <person name="Labutti K."/>
            <person name="Lapidus A."/>
            <person name="Lindquist E."/>
            <person name="Lipzen A."/>
            <person name="Meier-Kolthoff J.P."/>
            <person name="Ohm R.A."/>
            <person name="Otillar R.P."/>
            <person name="Pangilinan J."/>
            <person name="Peng Y."/>
            <person name="Rokas A."/>
            <person name="Rosa C.A."/>
            <person name="Scheuner C."/>
            <person name="Sibirny A.A."/>
            <person name="Slot J.C."/>
            <person name="Stielow J.B."/>
            <person name="Sun H."/>
            <person name="Kurtzman C.P."/>
            <person name="Blackwell M."/>
            <person name="Grigoriev I.V."/>
            <person name="Jeffries T.W."/>
        </authorList>
    </citation>
    <scope>NUCLEOTIDE SEQUENCE [LARGE SCALE GENOMIC DNA]</scope>
    <source>
        <strain evidence="16">NRRL Y-2460</strain>
    </source>
</reference>
<evidence type="ECO:0000256" key="11">
    <source>
        <dbReference type="ARBA" id="ARBA00023163"/>
    </source>
</evidence>
<protein>
    <recommendedName>
        <fullName evidence="5">EKC/KEOPS complex subunit GON7</fullName>
    </recommendedName>
</protein>
<evidence type="ECO:0000256" key="14">
    <source>
        <dbReference type="SAM" id="MobiDB-lite"/>
    </source>
</evidence>
<evidence type="ECO:0000256" key="12">
    <source>
        <dbReference type="ARBA" id="ARBA00023242"/>
    </source>
</evidence>
<dbReference type="AlphaFoldDB" id="A0A1E4TV99"/>
<dbReference type="GO" id="GO:0008033">
    <property type="term" value="P:tRNA processing"/>
    <property type="evidence" value="ECO:0007669"/>
    <property type="project" value="UniProtKB-KW"/>
</dbReference>
<evidence type="ECO:0000256" key="2">
    <source>
        <dbReference type="ARBA" id="ARBA00004574"/>
    </source>
</evidence>
<keyword evidence="12" id="KW-0539">Nucleus</keyword>
<evidence type="ECO:0000313" key="15">
    <source>
        <dbReference type="EMBL" id="ODV95671.1"/>
    </source>
</evidence>
<dbReference type="Pfam" id="PF08738">
    <property type="entry name" value="Gon7"/>
    <property type="match status" value="1"/>
</dbReference>
<dbReference type="EMBL" id="KV454014">
    <property type="protein sequence ID" value="ODV95671.1"/>
    <property type="molecule type" value="Genomic_DNA"/>
</dbReference>
<evidence type="ECO:0000256" key="4">
    <source>
        <dbReference type="ARBA" id="ARBA00011534"/>
    </source>
</evidence>
<dbReference type="GO" id="GO:0000781">
    <property type="term" value="C:chromosome, telomeric region"/>
    <property type="evidence" value="ECO:0007669"/>
    <property type="project" value="UniProtKB-SubCell"/>
</dbReference>
<keyword evidence="16" id="KW-1185">Reference proteome</keyword>
<dbReference type="OrthoDB" id="2288868at2759"/>
<organism evidence="15 16">
    <name type="scientific">Pachysolen tannophilus NRRL Y-2460</name>
    <dbReference type="NCBI Taxonomy" id="669874"/>
    <lineage>
        <taxon>Eukaryota</taxon>
        <taxon>Fungi</taxon>
        <taxon>Dikarya</taxon>
        <taxon>Ascomycota</taxon>
        <taxon>Saccharomycotina</taxon>
        <taxon>Pichiomycetes</taxon>
        <taxon>Pachysolenaceae</taxon>
        <taxon>Pachysolen</taxon>
    </lineage>
</organism>
<comment type="function">
    <text evidence="13">Component of the EKC/KEOPS complex that is required for the formation of a threonylcarbamoyl group on adenosine at position 37 (t(6)A37) in tRNAs that read codons beginning with adenine. The complex is probably involved in the transfer of the threonylcarbamoyl moiety of threonylcarbamoyl-AMP (TC-AMP) to the N6 group of A37. GON7 likely plays a supporting role to the catalytic subunit KAE1 in the complex. The EKC/KEOPS complex also promotes both telomere uncapping and telomere elongation. The complex is required for efficient recruitment of transcriptional coactivators.</text>
</comment>
<evidence type="ECO:0000256" key="5">
    <source>
        <dbReference type="ARBA" id="ARBA00019746"/>
    </source>
</evidence>
<comment type="subunit">
    <text evidence="4">Component of the EKC/KEOPS complex composed of at least BUD32, CGI121, GON7, KAE1 and PCC1; the whole complex dimerizes.</text>
</comment>